<keyword evidence="2" id="KW-1133">Transmembrane helix</keyword>
<dbReference type="PaxDb" id="2903-EOD40299"/>
<dbReference type="KEGG" id="ehx:EMIHUDRAFT_460356"/>
<dbReference type="GeneID" id="17285572"/>
<dbReference type="PROSITE" id="PS51996">
    <property type="entry name" value="TR_MART"/>
    <property type="match status" value="1"/>
</dbReference>
<dbReference type="SUPFAM" id="SSF52047">
    <property type="entry name" value="RNI-like"/>
    <property type="match status" value="1"/>
</dbReference>
<dbReference type="HOGENOM" id="CLU_306411_0_0_1"/>
<dbReference type="AlphaFoldDB" id="A0A0D3KX14"/>
<feature type="transmembrane region" description="Helical" evidence="2">
    <location>
        <begin position="203"/>
        <end position="224"/>
    </location>
</feature>
<sequence>MSASVELGEASEAPTGLNRFQKVVRMQQALHRASSEAGMSSQAPPSTLLKRAGAPSMLINLALVEERHGKGSWQYRLLALQKTRRYTAAFIALLLCDATAAILGLLLSTAYPPCVNIKALASCPANSSTVTVIDDGVITSTTTTSDVEPEPSCSESGYGAFAAAMLAVTVISMLSIVTFLAESLLVSAALGPLLLRTSRSFRLWTVLDLLILTFALGVESYLLLVKHPTASERAVHTSSPALVLLSRGYRYVQLARRSYTILRRVHHTRKSGRDLIEGGEAQRARSELDGALEERRNELLIARQESGEGRVHPSKLVLQVCADMLLSVSREVGSREWDEVRELAAAAGIRALDGFVERLLKRRLLPLYSRPEGFYENDSNLANTLFQAVKYKESMGAWPEGLAALIKDANTPDSLRGVILDDLGPGGYGPLALVVRASRCLRTLDVDCSDSNLWRSSGKEAFIESLAESSTLRQIDLSTSHVPPDLLHKLCARLACGGEGVGSEWEAEWESASHREGEGSRPQARSALPPTALDGQTGGGRERAGAAVALPPRVAQIEAVSLAGNAVPGCGASLALLLEQCGALTSLDLSRTCLTEADGALGARLPEGWPAARHAPPAGASAEASNAAKPLQCVVLDVAAVPPEERGRLPAAVAAMIGDELLDRGEIRKVMREASDLVTGTLLEAAHGLQHYMRVSEEHIRQGVAMGTAAIEEEVRALGDAEALSMLQYILHDPASEKEYPNGTRDAGRSGERLADFVAHADAQKAMLDEPHPHVVALRLYTTAAYRHINGPLRKPEGPHPLARTTWFISEAVRKLRAVHADSTTATETEDLWRGMRNMQLSSDFIDNRTGGTELAPMSATTDMTVAARYGASSGTLLFKIRVDNSLVRGASLQWVSAFPREAEVLFPPLTYVQPTDKRQTLLVGACNFTVIEVVPNLSS</sequence>
<dbReference type="Gene3D" id="3.90.176.10">
    <property type="entry name" value="Toxin ADP-ribosyltransferase, Chain A, domain 1"/>
    <property type="match status" value="1"/>
</dbReference>
<keyword evidence="4" id="KW-1185">Reference proteome</keyword>
<reference evidence="4" key="1">
    <citation type="journal article" date="2013" name="Nature">
        <title>Pan genome of the phytoplankton Emiliania underpins its global distribution.</title>
        <authorList>
            <person name="Read B.A."/>
            <person name="Kegel J."/>
            <person name="Klute M.J."/>
            <person name="Kuo A."/>
            <person name="Lefebvre S.C."/>
            <person name="Maumus F."/>
            <person name="Mayer C."/>
            <person name="Miller J."/>
            <person name="Monier A."/>
            <person name="Salamov A."/>
            <person name="Young J."/>
            <person name="Aguilar M."/>
            <person name="Claverie J.M."/>
            <person name="Frickenhaus S."/>
            <person name="Gonzalez K."/>
            <person name="Herman E.K."/>
            <person name="Lin Y.C."/>
            <person name="Napier J."/>
            <person name="Ogata H."/>
            <person name="Sarno A.F."/>
            <person name="Shmutz J."/>
            <person name="Schroeder D."/>
            <person name="de Vargas C."/>
            <person name="Verret F."/>
            <person name="von Dassow P."/>
            <person name="Valentin K."/>
            <person name="Van de Peer Y."/>
            <person name="Wheeler G."/>
            <person name="Dacks J.B."/>
            <person name="Delwiche C.F."/>
            <person name="Dyhrman S.T."/>
            <person name="Glockner G."/>
            <person name="John U."/>
            <person name="Richards T."/>
            <person name="Worden A.Z."/>
            <person name="Zhang X."/>
            <person name="Grigoriev I.V."/>
            <person name="Allen A.E."/>
            <person name="Bidle K."/>
            <person name="Borodovsky M."/>
            <person name="Bowler C."/>
            <person name="Brownlee C."/>
            <person name="Cock J.M."/>
            <person name="Elias M."/>
            <person name="Gladyshev V.N."/>
            <person name="Groth M."/>
            <person name="Guda C."/>
            <person name="Hadaegh A."/>
            <person name="Iglesias-Rodriguez M.D."/>
            <person name="Jenkins J."/>
            <person name="Jones B.M."/>
            <person name="Lawson T."/>
            <person name="Leese F."/>
            <person name="Lindquist E."/>
            <person name="Lobanov A."/>
            <person name="Lomsadze A."/>
            <person name="Malik S.B."/>
            <person name="Marsh M.E."/>
            <person name="Mackinder L."/>
            <person name="Mock T."/>
            <person name="Mueller-Roeber B."/>
            <person name="Pagarete A."/>
            <person name="Parker M."/>
            <person name="Probert I."/>
            <person name="Quesneville H."/>
            <person name="Raines C."/>
            <person name="Rensing S.A."/>
            <person name="Riano-Pachon D.M."/>
            <person name="Richier S."/>
            <person name="Rokitta S."/>
            <person name="Shiraiwa Y."/>
            <person name="Soanes D.M."/>
            <person name="van der Giezen M."/>
            <person name="Wahlund T.M."/>
            <person name="Williams B."/>
            <person name="Wilson W."/>
            <person name="Wolfe G."/>
            <person name="Wurch L.L."/>
        </authorList>
    </citation>
    <scope>NUCLEOTIDE SEQUENCE</scope>
</reference>
<keyword evidence="2" id="KW-0812">Transmembrane</keyword>
<feature type="transmembrane region" description="Helical" evidence="2">
    <location>
        <begin position="86"/>
        <end position="107"/>
    </location>
</feature>
<evidence type="ECO:0008006" key="5">
    <source>
        <dbReference type="Google" id="ProtNLM"/>
    </source>
</evidence>
<dbReference type="Proteomes" id="UP000013827">
    <property type="component" value="Unassembled WGS sequence"/>
</dbReference>
<proteinExistence type="predicted"/>
<dbReference type="RefSeq" id="XP_005792728.1">
    <property type="nucleotide sequence ID" value="XM_005792671.1"/>
</dbReference>
<reference evidence="3" key="2">
    <citation type="submission" date="2024-10" db="UniProtKB">
        <authorList>
            <consortium name="EnsemblProtists"/>
        </authorList>
    </citation>
    <scope>IDENTIFICATION</scope>
</reference>
<name>A0A0D3KX14_EMIH1</name>
<evidence type="ECO:0000313" key="4">
    <source>
        <dbReference type="Proteomes" id="UP000013827"/>
    </source>
</evidence>
<keyword evidence="2" id="KW-0472">Membrane</keyword>
<feature type="region of interest" description="Disordered" evidence="1">
    <location>
        <begin position="510"/>
        <end position="545"/>
    </location>
</feature>
<protein>
    <recommendedName>
        <fullName evidence="5">Mono(ADP-ribosyl)transferase</fullName>
    </recommendedName>
</protein>
<accession>A0A0D3KX14</accession>
<evidence type="ECO:0000313" key="3">
    <source>
        <dbReference type="EnsemblProtists" id="EOD40299"/>
    </source>
</evidence>
<dbReference type="eggNOG" id="ENOG502SQ6H">
    <property type="taxonomic scope" value="Eukaryota"/>
</dbReference>
<dbReference type="Gene3D" id="3.80.10.10">
    <property type="entry name" value="Ribonuclease Inhibitor"/>
    <property type="match status" value="1"/>
</dbReference>
<dbReference type="EnsemblProtists" id="EOD40299">
    <property type="protein sequence ID" value="EOD40299"/>
    <property type="gene ID" value="EMIHUDRAFT_460356"/>
</dbReference>
<organism evidence="3 4">
    <name type="scientific">Emiliania huxleyi (strain CCMP1516)</name>
    <dbReference type="NCBI Taxonomy" id="280463"/>
    <lineage>
        <taxon>Eukaryota</taxon>
        <taxon>Haptista</taxon>
        <taxon>Haptophyta</taxon>
        <taxon>Prymnesiophyceae</taxon>
        <taxon>Isochrysidales</taxon>
        <taxon>Noelaerhabdaceae</taxon>
        <taxon>Emiliania</taxon>
    </lineage>
</organism>
<evidence type="ECO:0000256" key="1">
    <source>
        <dbReference type="SAM" id="MobiDB-lite"/>
    </source>
</evidence>
<dbReference type="SUPFAM" id="SSF56399">
    <property type="entry name" value="ADP-ribosylation"/>
    <property type="match status" value="1"/>
</dbReference>
<feature type="transmembrane region" description="Helical" evidence="2">
    <location>
        <begin position="158"/>
        <end position="191"/>
    </location>
</feature>
<dbReference type="InterPro" id="IPR032675">
    <property type="entry name" value="LRR_dom_sf"/>
</dbReference>
<evidence type="ECO:0000256" key="2">
    <source>
        <dbReference type="SAM" id="Phobius"/>
    </source>
</evidence>